<reference evidence="2" key="1">
    <citation type="submission" date="2017-06" db="EMBL/GenBank/DDBJ databases">
        <title>Genome analysis of Fimbriiglobus ruber SP5, the first member of the order Planctomycetales with confirmed chitinolytic capability.</title>
        <authorList>
            <person name="Ravin N.V."/>
            <person name="Rakitin A.L."/>
            <person name="Ivanova A.A."/>
            <person name="Beletsky A.V."/>
            <person name="Kulichevskaya I.S."/>
            <person name="Mardanov A.V."/>
            <person name="Dedysh S.N."/>
        </authorList>
    </citation>
    <scope>NUCLEOTIDE SEQUENCE [LARGE SCALE GENOMIC DNA]</scope>
    <source>
        <strain evidence="2">SP5</strain>
    </source>
</reference>
<dbReference type="EMBL" id="NIDE01000001">
    <property type="protein sequence ID" value="OWK47091.1"/>
    <property type="molecule type" value="Genomic_DNA"/>
</dbReference>
<gene>
    <name evidence="1" type="ORF">FRUB_00790</name>
</gene>
<comment type="caution">
    <text evidence="1">The sequence shown here is derived from an EMBL/GenBank/DDBJ whole genome shotgun (WGS) entry which is preliminary data.</text>
</comment>
<dbReference type="AlphaFoldDB" id="A0A225E0G8"/>
<evidence type="ECO:0000313" key="1">
    <source>
        <dbReference type="EMBL" id="OWK47091.1"/>
    </source>
</evidence>
<organism evidence="1 2">
    <name type="scientific">Fimbriiglobus ruber</name>
    <dbReference type="NCBI Taxonomy" id="1908690"/>
    <lineage>
        <taxon>Bacteria</taxon>
        <taxon>Pseudomonadati</taxon>
        <taxon>Planctomycetota</taxon>
        <taxon>Planctomycetia</taxon>
        <taxon>Gemmatales</taxon>
        <taxon>Gemmataceae</taxon>
        <taxon>Fimbriiglobus</taxon>
    </lineage>
</organism>
<evidence type="ECO:0000313" key="2">
    <source>
        <dbReference type="Proteomes" id="UP000214646"/>
    </source>
</evidence>
<sequence>MSILTASIEKSPLAADYKTALSTGLSALTSANLPEREVKCVANALNEIRDELTQAKPNAGRLKGWLAVVTATTPATGSALSEALAKVTG</sequence>
<keyword evidence="2" id="KW-1185">Reference proteome</keyword>
<dbReference type="Proteomes" id="UP000214646">
    <property type="component" value="Unassembled WGS sequence"/>
</dbReference>
<name>A0A225E0G8_9BACT</name>
<proteinExistence type="predicted"/>
<protein>
    <submittedName>
        <fullName evidence="1">Uncharacterized protein</fullName>
    </submittedName>
</protein>
<accession>A0A225E0G8</accession>